<dbReference type="Gene3D" id="1.10.287.1060">
    <property type="entry name" value="ESAT-6-like"/>
    <property type="match status" value="1"/>
</dbReference>
<dbReference type="Proteomes" id="UP000256541">
    <property type="component" value="Unassembled WGS sequence"/>
</dbReference>
<feature type="compositionally biased region" description="Gly residues" evidence="1">
    <location>
        <begin position="92"/>
        <end position="116"/>
    </location>
</feature>
<dbReference type="OrthoDB" id="4617536at2"/>
<evidence type="ECO:0000313" key="2">
    <source>
        <dbReference type="EMBL" id="RFA17394.1"/>
    </source>
</evidence>
<protein>
    <recommendedName>
        <fullName evidence="4">WXG100 family type VII secretion target</fullName>
    </recommendedName>
</protein>
<organism evidence="2 3">
    <name type="scientific">Subtercola boreus</name>
    <dbReference type="NCBI Taxonomy" id="120213"/>
    <lineage>
        <taxon>Bacteria</taxon>
        <taxon>Bacillati</taxon>
        <taxon>Actinomycetota</taxon>
        <taxon>Actinomycetes</taxon>
        <taxon>Micrococcales</taxon>
        <taxon>Microbacteriaceae</taxon>
        <taxon>Subtercola</taxon>
    </lineage>
</organism>
<feature type="region of interest" description="Disordered" evidence="1">
    <location>
        <begin position="87"/>
        <end position="173"/>
    </location>
</feature>
<proteinExistence type="predicted"/>
<dbReference type="EMBL" id="NBXB01000002">
    <property type="protein sequence ID" value="RFA17394.1"/>
    <property type="molecule type" value="Genomic_DNA"/>
</dbReference>
<name>A0A3E0W4V5_9MICO</name>
<accession>A0A3E0W4V5</accession>
<dbReference type="RefSeq" id="WP_116409887.1">
    <property type="nucleotide sequence ID" value="NZ_NBXB01000002.1"/>
</dbReference>
<comment type="caution">
    <text evidence="2">The sequence shown here is derived from an EMBL/GenBank/DDBJ whole genome shotgun (WGS) entry which is preliminary data.</text>
</comment>
<evidence type="ECO:0000313" key="3">
    <source>
        <dbReference type="Proteomes" id="UP000256541"/>
    </source>
</evidence>
<gene>
    <name evidence="2" type="ORF">B7R22_00540</name>
</gene>
<dbReference type="AlphaFoldDB" id="A0A3E0W4V5"/>
<feature type="compositionally biased region" description="Low complexity" evidence="1">
    <location>
        <begin position="117"/>
        <end position="126"/>
    </location>
</feature>
<evidence type="ECO:0008006" key="4">
    <source>
        <dbReference type="Google" id="ProtNLM"/>
    </source>
</evidence>
<reference evidence="2 3" key="1">
    <citation type="submission" date="2017-04" db="EMBL/GenBank/DDBJ databases">
        <title>Comparative genome analysis of Subtercola boreus.</title>
        <authorList>
            <person name="Cho Y.-J."/>
            <person name="Cho A."/>
            <person name="Kim O.-S."/>
            <person name="Lee J.-I."/>
        </authorList>
    </citation>
    <scope>NUCLEOTIDE SEQUENCE [LARGE SCALE GENOMIC DNA]</scope>
    <source>
        <strain evidence="2 3">P27479</strain>
    </source>
</reference>
<evidence type="ECO:0000256" key="1">
    <source>
        <dbReference type="SAM" id="MobiDB-lite"/>
    </source>
</evidence>
<sequence>MAGGFYGADVASLRTLAQQFDTAATRLAGLTSTLTTNVNAAHAWQGPDAQGFRSDWNGSHTSSLKSAIRALSAGSADLLRNADEQNAASTDGVGGAGGGSGAGSGSGSAPGSGPGSGTPSATLPGGIRITPDKVSWGTTGPIKGDGATGGGSLSVQNGEGHANRETTYGPNGATDHSATAGWGWGVGGEAHGNFRAGDIVGSGSVDRFDGVKGDAGAHAGVTKDGQYYAKSDASGMVGEEFNATGDVKLNEFSSLGGNINALGGAAVDGNAGGTIGPQGAGVNAGGEVFAGAKVGADGTITAGGISEKVGYEVSTGIGAHANVDADATWDKVQLGWDAGVTFGIGGGFSQELTFSPKDIVDNVGDVFGF</sequence>